<feature type="region of interest" description="Disordered" evidence="1">
    <location>
        <begin position="1"/>
        <end position="22"/>
    </location>
</feature>
<evidence type="ECO:0000313" key="3">
    <source>
        <dbReference type="EMBL" id="KAL3772110.1"/>
    </source>
</evidence>
<dbReference type="AlphaFoldDB" id="A0ABD3NGL6"/>
<gene>
    <name evidence="3" type="ORF">ACHAWO_013515</name>
</gene>
<reference evidence="3 4" key="1">
    <citation type="submission" date="2024-10" db="EMBL/GenBank/DDBJ databases">
        <title>Updated reference genomes for cyclostephanoid diatoms.</title>
        <authorList>
            <person name="Roberts W.R."/>
            <person name="Alverson A.J."/>
        </authorList>
    </citation>
    <scope>NUCLEOTIDE SEQUENCE [LARGE SCALE GENOMIC DNA]</scope>
    <source>
        <strain evidence="3 4">AJA010-31</strain>
    </source>
</reference>
<dbReference type="Pfam" id="PF12697">
    <property type="entry name" value="Abhydrolase_6"/>
    <property type="match status" value="1"/>
</dbReference>
<accession>A0ABD3NGL6</accession>
<dbReference type="Proteomes" id="UP001530400">
    <property type="component" value="Unassembled WGS sequence"/>
</dbReference>
<sequence>MPFDVSSNRNPMPIKKRTMMEKSRMGPSEGAAFVPALGRMPLWGHVGVRSALVSDFAAREHITPMVPREDEPNLYNIPSKLSPIYKSIPYWIEFLISTSSLAIVSRRIITSLIQGLQLEWTVKKVLMLLFRYIILWSAARIAIQETFFHPSRVSTQYLSQRSSLPSLLSNYQTILPKTTQSFTAIPIGVHSLQYHHVNQTPQNKYKYAAIQFHHGFGASSLSWLPILPLLTQRLGAKVGIAHDAPGFGFTDRPNADCLDGLRQYQVENSVGIGMALLEKVAGGSSENENKKIAIFGHSMGAKAALLTALGYSKDKKLIHPGLVVLVAPALEGVTLPMRSRKKPQAELSSKVSGVRRWLASFWIVWRKLFVDWPFTYVLRRLVGTKNFWRKGLLQAWGDPRRLSDSDVMRFQWPSIGRGWERGLISFGRAVQSSDDAELLRQVADLPDTTVVIVYGTKDNVVKIGDAVLEKLKSDYPTVNILRMEGLGHDPFEEDKEAFLSELEKVLYESKVNDNTITEST</sequence>
<dbReference type="PANTHER" id="PTHR43689">
    <property type="entry name" value="HYDROLASE"/>
    <property type="match status" value="1"/>
</dbReference>
<dbReference type="InterPro" id="IPR029058">
    <property type="entry name" value="AB_hydrolase_fold"/>
</dbReference>
<evidence type="ECO:0000313" key="4">
    <source>
        <dbReference type="Proteomes" id="UP001530400"/>
    </source>
</evidence>
<comment type="caution">
    <text evidence="3">The sequence shown here is derived from an EMBL/GenBank/DDBJ whole genome shotgun (WGS) entry which is preliminary data.</text>
</comment>
<name>A0ABD3NGL6_9STRA</name>
<dbReference type="Gene3D" id="3.40.50.1820">
    <property type="entry name" value="alpha/beta hydrolase"/>
    <property type="match status" value="1"/>
</dbReference>
<evidence type="ECO:0000256" key="1">
    <source>
        <dbReference type="SAM" id="MobiDB-lite"/>
    </source>
</evidence>
<keyword evidence="4" id="KW-1185">Reference proteome</keyword>
<dbReference type="PANTHER" id="PTHR43689:SF1">
    <property type="entry name" value="ALPHA_BETA-HYDROLASES SUPERFAMILY PROTEIN"/>
    <property type="match status" value="1"/>
</dbReference>
<evidence type="ECO:0000259" key="2">
    <source>
        <dbReference type="Pfam" id="PF12697"/>
    </source>
</evidence>
<protein>
    <recommendedName>
        <fullName evidence="2">AB hydrolase-1 domain-containing protein</fullName>
    </recommendedName>
</protein>
<dbReference type="SUPFAM" id="SSF53474">
    <property type="entry name" value="alpha/beta-Hydrolases"/>
    <property type="match status" value="1"/>
</dbReference>
<feature type="domain" description="AB hydrolase-1" evidence="2">
    <location>
        <begin position="212"/>
        <end position="498"/>
    </location>
</feature>
<dbReference type="InterPro" id="IPR000073">
    <property type="entry name" value="AB_hydrolase_1"/>
</dbReference>
<dbReference type="EMBL" id="JALLPJ020001274">
    <property type="protein sequence ID" value="KAL3772110.1"/>
    <property type="molecule type" value="Genomic_DNA"/>
</dbReference>
<proteinExistence type="predicted"/>
<feature type="compositionally biased region" description="Polar residues" evidence="1">
    <location>
        <begin position="1"/>
        <end position="10"/>
    </location>
</feature>
<organism evidence="3 4">
    <name type="scientific">Cyclotella atomus</name>
    <dbReference type="NCBI Taxonomy" id="382360"/>
    <lineage>
        <taxon>Eukaryota</taxon>
        <taxon>Sar</taxon>
        <taxon>Stramenopiles</taxon>
        <taxon>Ochrophyta</taxon>
        <taxon>Bacillariophyta</taxon>
        <taxon>Coscinodiscophyceae</taxon>
        <taxon>Thalassiosirophycidae</taxon>
        <taxon>Stephanodiscales</taxon>
        <taxon>Stephanodiscaceae</taxon>
        <taxon>Cyclotella</taxon>
    </lineage>
</organism>